<reference evidence="2" key="1">
    <citation type="submission" date="2021-06" db="EMBL/GenBank/DDBJ databases">
        <authorList>
            <person name="Kallberg Y."/>
            <person name="Tangrot J."/>
            <person name="Rosling A."/>
        </authorList>
    </citation>
    <scope>NUCLEOTIDE SEQUENCE</scope>
    <source>
        <strain evidence="2">UK204</strain>
    </source>
</reference>
<dbReference type="Proteomes" id="UP000789570">
    <property type="component" value="Unassembled WGS sequence"/>
</dbReference>
<sequence length="272" mass="32100">MLYVLNPDTLSSFLTLGIVLIYTAAAIVTVQQKSVLHGIVLCTWNLIPVFITYASIKTIPNCKITECSSKTESVLYLAKVDGYCIFIEAILFEITAIVMTFLFWRNKTWKFFKDFKITRHKHIKRMYITYQIQTALIHAQMVITLLLAYTVWMIELLAAHMKIVMFGADIKELWANPFIHYFIFQFYILLVLKAIRSESHLLMGVIYLGNIGEWLEIFLQLYHWCPVEPLNHSETRCQFWNLVKNNFWYRHIFLYTGDLYLFRYGITNDKTN</sequence>
<organism evidence="2 3">
    <name type="scientific">Funneliformis caledonium</name>
    <dbReference type="NCBI Taxonomy" id="1117310"/>
    <lineage>
        <taxon>Eukaryota</taxon>
        <taxon>Fungi</taxon>
        <taxon>Fungi incertae sedis</taxon>
        <taxon>Mucoromycota</taxon>
        <taxon>Glomeromycotina</taxon>
        <taxon>Glomeromycetes</taxon>
        <taxon>Glomerales</taxon>
        <taxon>Glomeraceae</taxon>
        <taxon>Funneliformis</taxon>
    </lineage>
</organism>
<feature type="transmembrane region" description="Helical" evidence="1">
    <location>
        <begin position="127"/>
        <end position="154"/>
    </location>
</feature>
<accession>A0A9N9H072</accession>
<feature type="transmembrane region" description="Helical" evidence="1">
    <location>
        <begin position="85"/>
        <end position="106"/>
    </location>
</feature>
<keyword evidence="3" id="KW-1185">Reference proteome</keyword>
<dbReference type="OrthoDB" id="2345241at2759"/>
<proteinExistence type="predicted"/>
<name>A0A9N9H072_9GLOM</name>
<dbReference type="EMBL" id="CAJVPQ010004267">
    <property type="protein sequence ID" value="CAG8647999.1"/>
    <property type="molecule type" value="Genomic_DNA"/>
</dbReference>
<comment type="caution">
    <text evidence="2">The sequence shown here is derived from an EMBL/GenBank/DDBJ whole genome shotgun (WGS) entry which is preliminary data.</text>
</comment>
<keyword evidence="1" id="KW-0472">Membrane</keyword>
<keyword evidence="1" id="KW-0812">Transmembrane</keyword>
<gene>
    <name evidence="2" type="ORF">FCALED_LOCUS10914</name>
</gene>
<keyword evidence="1" id="KW-1133">Transmembrane helix</keyword>
<dbReference type="AlphaFoldDB" id="A0A9N9H072"/>
<feature type="transmembrane region" description="Helical" evidence="1">
    <location>
        <begin position="174"/>
        <end position="192"/>
    </location>
</feature>
<feature type="transmembrane region" description="Helical" evidence="1">
    <location>
        <begin position="12"/>
        <end position="30"/>
    </location>
</feature>
<evidence type="ECO:0000313" key="3">
    <source>
        <dbReference type="Proteomes" id="UP000789570"/>
    </source>
</evidence>
<evidence type="ECO:0000256" key="1">
    <source>
        <dbReference type="SAM" id="Phobius"/>
    </source>
</evidence>
<protein>
    <submittedName>
        <fullName evidence="2">8539_t:CDS:1</fullName>
    </submittedName>
</protein>
<feature type="transmembrane region" description="Helical" evidence="1">
    <location>
        <begin position="35"/>
        <end position="56"/>
    </location>
</feature>
<evidence type="ECO:0000313" key="2">
    <source>
        <dbReference type="EMBL" id="CAG8647999.1"/>
    </source>
</evidence>